<reference evidence="13 14" key="1">
    <citation type="journal article" date="2020" name="Carbohydr. Polym.">
        <title>Characterization and optimization of production of bacterial cellulose from strain CGMCC 17276 based on whole-genome analysis.</title>
        <authorList>
            <person name="Lu T."/>
            <person name="Gao H."/>
            <person name="Liao B."/>
            <person name="Wu J."/>
            <person name="Zhang W."/>
            <person name="Huang J."/>
            <person name="Liu M."/>
            <person name="Huang J."/>
            <person name="Chang Z."/>
            <person name="Jin M."/>
            <person name="Yi Z."/>
            <person name="Jiang D."/>
        </authorList>
    </citation>
    <scope>NUCLEOTIDE SEQUENCE [LARGE SCALE GENOMIC DNA]</scope>
    <source>
        <strain evidence="13 14">CGMCC 17276</strain>
    </source>
</reference>
<dbReference type="PROSITE" id="PS51199">
    <property type="entry name" value="SF4_HELICASE"/>
    <property type="match status" value="1"/>
</dbReference>
<evidence type="ECO:0000256" key="2">
    <source>
        <dbReference type="ARBA" id="ARBA00022515"/>
    </source>
</evidence>
<evidence type="ECO:0000256" key="7">
    <source>
        <dbReference type="ARBA" id="ARBA00022840"/>
    </source>
</evidence>
<evidence type="ECO:0000256" key="11">
    <source>
        <dbReference type="ARBA" id="ARBA00048954"/>
    </source>
</evidence>
<feature type="domain" description="SF4 helicase" evidence="12">
    <location>
        <begin position="186"/>
        <end position="496"/>
    </location>
</feature>
<dbReference type="Proteomes" id="UP000464674">
    <property type="component" value="Chromosome"/>
</dbReference>
<keyword evidence="4" id="KW-0547">Nucleotide-binding</keyword>
<evidence type="ECO:0000256" key="3">
    <source>
        <dbReference type="ARBA" id="ARBA00022705"/>
    </source>
</evidence>
<gene>
    <name evidence="13" type="ORF">FMA36_00190</name>
</gene>
<dbReference type="Pfam" id="PF00772">
    <property type="entry name" value="DnaB"/>
    <property type="match status" value="1"/>
</dbReference>
<dbReference type="InterPro" id="IPR016136">
    <property type="entry name" value="DNA_helicase_N/primase_C"/>
</dbReference>
<dbReference type="InterPro" id="IPR007694">
    <property type="entry name" value="DNA_helicase_DnaB-like_C"/>
</dbReference>
<dbReference type="GO" id="GO:0043139">
    <property type="term" value="F:5'-3' DNA helicase activity"/>
    <property type="evidence" value="ECO:0007669"/>
    <property type="project" value="UniProtKB-EC"/>
</dbReference>
<dbReference type="AlphaFoldDB" id="A0A857FJ06"/>
<protein>
    <recommendedName>
        <fullName evidence="10">DNA 5'-3' helicase</fullName>
        <ecNumber evidence="10">5.6.2.3</ecNumber>
    </recommendedName>
</protein>
<evidence type="ECO:0000256" key="1">
    <source>
        <dbReference type="ARBA" id="ARBA00008428"/>
    </source>
</evidence>
<dbReference type="InterPro" id="IPR027417">
    <property type="entry name" value="P-loop_NTPase"/>
</dbReference>
<dbReference type="GO" id="GO:0005829">
    <property type="term" value="C:cytosol"/>
    <property type="evidence" value="ECO:0007669"/>
    <property type="project" value="TreeGrafter"/>
</dbReference>
<dbReference type="GO" id="GO:1990077">
    <property type="term" value="C:primosome complex"/>
    <property type="evidence" value="ECO:0007669"/>
    <property type="project" value="UniProtKB-KW"/>
</dbReference>
<proteinExistence type="inferred from homology"/>
<sequence>MNEIHFQPGAEITPDAPVNIQAEIGVIGGILMNNRGYELVCDFLEKRHFANSVNGWLYGEIEKVIQSGVEANPITMKARVENALELEAVGGFRYLMAAVQSQPGWMACRGSGHAVRDAWLRRQLLDIGIMTKSRALSGEGAAPEEIIDAIEQELLALGKDRGDQRLTSLTSAMDQAMEEASAAAARGDGIIGMRTGFQKLDEETSGLAPGCFYLLAGRPSMGKTGMGVGIAVRAAKLSQKPILYWSGEMDAKSISARIISAHAQLPLRWVLTGTKPGLRNPDGSEGKRVPLDRREWDRIFMARKAAEQVPVVVDDRPAISVAQLYGRARRMARSKAGLGMIVVDYVGLMRGTPTTRKQGKYAEVSEISSDLLALAKSLNVPVLGLQQLNRGVEGRDDKHPTMADLRDSGNLEQDASGIFLLYRDHYYAQRDPEPTKKAAESMDAFSQRVDAWHERIRASEGKAEIIIAKNRQGDCGTVPMLFNGPTTWFRDVVEGEDSAAW</sequence>
<evidence type="ECO:0000256" key="6">
    <source>
        <dbReference type="ARBA" id="ARBA00022806"/>
    </source>
</evidence>
<dbReference type="GO" id="GO:0005524">
    <property type="term" value="F:ATP binding"/>
    <property type="evidence" value="ECO:0007669"/>
    <property type="project" value="UniProtKB-KW"/>
</dbReference>
<keyword evidence="9" id="KW-0413">Isomerase</keyword>
<dbReference type="Gene3D" id="3.40.50.300">
    <property type="entry name" value="P-loop containing nucleotide triphosphate hydrolases"/>
    <property type="match status" value="1"/>
</dbReference>
<keyword evidence="3" id="KW-0235">DNA replication</keyword>
<dbReference type="GO" id="GO:0006269">
    <property type="term" value="P:DNA replication, synthesis of primer"/>
    <property type="evidence" value="ECO:0007669"/>
    <property type="project" value="UniProtKB-KW"/>
</dbReference>
<keyword evidence="6" id="KW-0347">Helicase</keyword>
<evidence type="ECO:0000256" key="5">
    <source>
        <dbReference type="ARBA" id="ARBA00022801"/>
    </source>
</evidence>
<dbReference type="Pfam" id="PF03796">
    <property type="entry name" value="DnaB_C"/>
    <property type="match status" value="1"/>
</dbReference>
<dbReference type="GO" id="GO:0003677">
    <property type="term" value="F:DNA binding"/>
    <property type="evidence" value="ECO:0007669"/>
    <property type="project" value="UniProtKB-KW"/>
</dbReference>
<name>A0A857FJ06_KOMXY</name>
<dbReference type="CDD" id="cd00984">
    <property type="entry name" value="DnaB_C"/>
    <property type="match status" value="1"/>
</dbReference>
<evidence type="ECO:0000313" key="13">
    <source>
        <dbReference type="EMBL" id="QHC34142.1"/>
    </source>
</evidence>
<dbReference type="GO" id="GO:0016787">
    <property type="term" value="F:hydrolase activity"/>
    <property type="evidence" value="ECO:0007669"/>
    <property type="project" value="UniProtKB-KW"/>
</dbReference>
<dbReference type="PANTHER" id="PTHR30153:SF2">
    <property type="entry name" value="REPLICATIVE DNA HELICASE"/>
    <property type="match status" value="1"/>
</dbReference>
<dbReference type="OrthoDB" id="7238956at2"/>
<evidence type="ECO:0000256" key="4">
    <source>
        <dbReference type="ARBA" id="ARBA00022741"/>
    </source>
</evidence>
<evidence type="ECO:0000256" key="10">
    <source>
        <dbReference type="ARBA" id="ARBA00044969"/>
    </source>
</evidence>
<evidence type="ECO:0000259" key="12">
    <source>
        <dbReference type="PROSITE" id="PS51199"/>
    </source>
</evidence>
<keyword evidence="8" id="KW-0238">DNA-binding</keyword>
<keyword evidence="2" id="KW-0639">Primosome</keyword>
<keyword evidence="7" id="KW-0067">ATP-binding</keyword>
<evidence type="ECO:0000256" key="8">
    <source>
        <dbReference type="ARBA" id="ARBA00023125"/>
    </source>
</evidence>
<comment type="similarity">
    <text evidence="1">Belongs to the helicase family. DnaB subfamily.</text>
</comment>
<dbReference type="InterPro" id="IPR007693">
    <property type="entry name" value="DNA_helicase_DnaB-like_N"/>
</dbReference>
<dbReference type="PANTHER" id="PTHR30153">
    <property type="entry name" value="REPLICATIVE DNA HELICASE DNAB"/>
    <property type="match status" value="1"/>
</dbReference>
<dbReference type="RefSeq" id="WP_159260007.1">
    <property type="nucleotide sequence ID" value="NZ_CP041348.1"/>
</dbReference>
<evidence type="ECO:0000256" key="9">
    <source>
        <dbReference type="ARBA" id="ARBA00023235"/>
    </source>
</evidence>
<dbReference type="SUPFAM" id="SSF48024">
    <property type="entry name" value="N-terminal domain of DnaB helicase"/>
    <property type="match status" value="1"/>
</dbReference>
<accession>A0A857FJ06</accession>
<dbReference type="SUPFAM" id="SSF52540">
    <property type="entry name" value="P-loop containing nucleoside triphosphate hydrolases"/>
    <property type="match status" value="1"/>
</dbReference>
<dbReference type="EC" id="5.6.2.3" evidence="10"/>
<keyword evidence="5" id="KW-0378">Hydrolase</keyword>
<evidence type="ECO:0000313" key="14">
    <source>
        <dbReference type="Proteomes" id="UP000464674"/>
    </source>
</evidence>
<dbReference type="Gene3D" id="1.10.860.10">
    <property type="entry name" value="DNAb Helicase, Chain A"/>
    <property type="match status" value="1"/>
</dbReference>
<comment type="catalytic activity">
    <reaction evidence="11">
        <text>ATP + H2O = ADP + phosphate + H(+)</text>
        <dbReference type="Rhea" id="RHEA:13065"/>
        <dbReference type="ChEBI" id="CHEBI:15377"/>
        <dbReference type="ChEBI" id="CHEBI:15378"/>
        <dbReference type="ChEBI" id="CHEBI:30616"/>
        <dbReference type="ChEBI" id="CHEBI:43474"/>
        <dbReference type="ChEBI" id="CHEBI:456216"/>
        <dbReference type="EC" id="5.6.2.3"/>
    </reaction>
</comment>
<dbReference type="EMBL" id="CP041348">
    <property type="protein sequence ID" value="QHC34142.1"/>
    <property type="molecule type" value="Genomic_DNA"/>
</dbReference>
<dbReference type="InterPro" id="IPR036185">
    <property type="entry name" value="DNA_heli_DnaB-like_N_sf"/>
</dbReference>
<organism evidence="13 14">
    <name type="scientific">Komagataeibacter xylinus</name>
    <name type="common">Gluconacetobacter xylinus</name>
    <dbReference type="NCBI Taxonomy" id="28448"/>
    <lineage>
        <taxon>Bacteria</taxon>
        <taxon>Pseudomonadati</taxon>
        <taxon>Pseudomonadota</taxon>
        <taxon>Alphaproteobacteria</taxon>
        <taxon>Acetobacterales</taxon>
        <taxon>Acetobacteraceae</taxon>
        <taxon>Komagataeibacter</taxon>
    </lineage>
</organism>